<evidence type="ECO:0000256" key="1">
    <source>
        <dbReference type="SAM" id="MobiDB-lite"/>
    </source>
</evidence>
<feature type="transmembrane region" description="Helical" evidence="2">
    <location>
        <begin position="109"/>
        <end position="129"/>
    </location>
</feature>
<keyword evidence="2" id="KW-1133">Transmembrane helix</keyword>
<protein>
    <submittedName>
        <fullName evidence="3">Uncharacterized protein</fullName>
    </submittedName>
</protein>
<evidence type="ECO:0000256" key="2">
    <source>
        <dbReference type="SAM" id="Phobius"/>
    </source>
</evidence>
<keyword evidence="2" id="KW-0812">Transmembrane</keyword>
<dbReference type="AlphaFoldDB" id="A0A9X1Y393"/>
<comment type="caution">
    <text evidence="3">The sequence shown here is derived from an EMBL/GenBank/DDBJ whole genome shotgun (WGS) entry which is preliminary data.</text>
</comment>
<keyword evidence="4" id="KW-1185">Reference proteome</keyword>
<proteinExistence type="predicted"/>
<dbReference type="EMBL" id="JALPRX010000009">
    <property type="protein sequence ID" value="MCK8783364.1"/>
    <property type="molecule type" value="Genomic_DNA"/>
</dbReference>
<feature type="region of interest" description="Disordered" evidence="1">
    <location>
        <begin position="1"/>
        <end position="27"/>
    </location>
</feature>
<gene>
    <name evidence="3" type="ORF">M0638_03070</name>
</gene>
<name>A0A9X1Y393_9PROT</name>
<dbReference type="RefSeq" id="WP_248665489.1">
    <property type="nucleotide sequence ID" value="NZ_JALPRX010000009.1"/>
</dbReference>
<organism evidence="3 4">
    <name type="scientific">Roseomonas acroporae</name>
    <dbReference type="NCBI Taxonomy" id="2937791"/>
    <lineage>
        <taxon>Bacteria</taxon>
        <taxon>Pseudomonadati</taxon>
        <taxon>Pseudomonadota</taxon>
        <taxon>Alphaproteobacteria</taxon>
        <taxon>Acetobacterales</taxon>
        <taxon>Roseomonadaceae</taxon>
        <taxon>Roseomonas</taxon>
    </lineage>
</organism>
<reference evidence="3" key="1">
    <citation type="submission" date="2022-04" db="EMBL/GenBank/DDBJ databases">
        <title>Roseomonas acroporae sp. nov., isolated from coral Acropora digitifera.</title>
        <authorList>
            <person name="Sun H."/>
        </authorList>
    </citation>
    <scope>NUCLEOTIDE SEQUENCE</scope>
    <source>
        <strain evidence="3">NAR14</strain>
    </source>
</reference>
<evidence type="ECO:0000313" key="3">
    <source>
        <dbReference type="EMBL" id="MCK8783364.1"/>
    </source>
</evidence>
<sequence>MATVQPLRSEPEANAAVPPEPAPIPSLADFLSDREREEMRLADRLAFAMAVEAGQPATPELIERLRRQASADLHSHAFRLLHNQVAEIRQNAVLEHLGRMPRPPGFVKLVLATLCGLLLAALPVAWVALHPPTQRELLDLLGRIGV</sequence>
<dbReference type="Proteomes" id="UP001139516">
    <property type="component" value="Unassembled WGS sequence"/>
</dbReference>
<keyword evidence="2" id="KW-0472">Membrane</keyword>
<evidence type="ECO:0000313" key="4">
    <source>
        <dbReference type="Proteomes" id="UP001139516"/>
    </source>
</evidence>
<accession>A0A9X1Y393</accession>